<accession>A0A059T7T4</accession>
<keyword evidence="2" id="KW-1185">Reference proteome</keyword>
<protein>
    <submittedName>
        <fullName evidence="1">Uncharacterized protein</fullName>
    </submittedName>
</protein>
<dbReference type="OrthoDB" id="10737at10239"/>
<evidence type="ECO:0000313" key="1">
    <source>
        <dbReference type="EMBL" id="AHL18660.1"/>
    </source>
</evidence>
<dbReference type="RefSeq" id="YP_009045126.1">
    <property type="nucleotide sequence ID" value="NC_024392.1"/>
</dbReference>
<dbReference type="EMBL" id="KJ094021">
    <property type="protein sequence ID" value="AHL18660.1"/>
    <property type="molecule type" value="Genomic_DNA"/>
</dbReference>
<dbReference type="GeneID" id="19736244"/>
<gene>
    <name evidence="1" type="ORF">LP114_072</name>
</gene>
<organism evidence="1 2">
    <name type="scientific">Listeria phage LP-114</name>
    <dbReference type="NCBI Taxonomy" id="1458857"/>
    <lineage>
        <taxon>Viruses</taxon>
        <taxon>Duplodnaviria</taxon>
        <taxon>Heunggongvirae</taxon>
        <taxon>Uroviricota</taxon>
        <taxon>Caudoviricetes</taxon>
        <taxon>Homburgvirus</taxon>
        <taxon>Homburgvirus LP114</taxon>
    </lineage>
</organism>
<name>A0A059T7T4_9CAUD</name>
<proteinExistence type="predicted"/>
<evidence type="ECO:0000313" key="2">
    <source>
        <dbReference type="Proteomes" id="UP000026991"/>
    </source>
</evidence>
<dbReference type="KEGG" id="vg:19736244"/>
<sequence>MAKYWHVTCKDKDNNARYIQLLSKGFDDIIVRYSKEKEDAFHFESKEHALAYQSFCMTMNNGKHDYNVIDPNLGKVFFITYRGVRYYLEEIKIHPTLDCETLWTPTYEFSMNISDDTFFDGIYYIVKGSSKRVEHYALGQVIEVPTDSPFYYSEGEPTLQEEEN</sequence>
<dbReference type="Proteomes" id="UP000026991">
    <property type="component" value="Segment"/>
</dbReference>
<reference evidence="1 2" key="1">
    <citation type="journal article" date="2014" name="Appl. Environ. Microbiol.">
        <title>Comparative genomic and morphological analysis of Listeria phages isolated from farm environments.</title>
        <authorList>
            <person name="Denes T."/>
            <person name="Vongkamjan K."/>
            <person name="Ackermann H.W."/>
            <person name="Moreno Switt A.I."/>
            <person name="Wiedmann M."/>
            <person name="den Bakker H.C."/>
        </authorList>
    </citation>
    <scope>NUCLEOTIDE SEQUENCE [LARGE SCALE GENOMIC DNA]</scope>
</reference>